<feature type="region of interest" description="Disordered" evidence="3">
    <location>
        <begin position="82"/>
        <end position="105"/>
    </location>
</feature>
<sequence length="212" mass="23063">MMGFRIQTGARDVKARLGQQNISKLPEGQKWQQTSVNHIQAAKIIFCNADKSPSKQKRQLYWSLVSTTQLRYLYSRQSVMGSSSSSSWSITPSENTCRQVGSTGPPSLAPRTCSAVRLPGPPPPPSPVISFFLKPGNILLEASLGTKLGDFGLAQLLDRAAPPRTTWMVAGTMGYMDPDLVHSCQPSTASDVYSFGVSLLEQQRFGGMLIVV</sequence>
<protein>
    <recommendedName>
        <fullName evidence="4">Protein kinase domain-containing protein</fullName>
    </recommendedName>
</protein>
<feature type="compositionally biased region" description="Polar residues" evidence="3">
    <location>
        <begin position="96"/>
        <end position="105"/>
    </location>
</feature>
<dbReference type="EMBL" id="RWGY01000888">
    <property type="protein sequence ID" value="TVT98173.1"/>
    <property type="molecule type" value="Genomic_DNA"/>
</dbReference>
<keyword evidence="1" id="KW-0547">Nucleotide-binding</keyword>
<evidence type="ECO:0000313" key="5">
    <source>
        <dbReference type="EMBL" id="TVT98173.1"/>
    </source>
</evidence>
<keyword evidence="2" id="KW-0067">ATP-binding</keyword>
<dbReference type="InterPro" id="IPR000719">
    <property type="entry name" value="Prot_kinase_dom"/>
</dbReference>
<dbReference type="InterPro" id="IPR050528">
    <property type="entry name" value="L-type_Lectin-RKs"/>
</dbReference>
<evidence type="ECO:0000256" key="3">
    <source>
        <dbReference type="SAM" id="MobiDB-lite"/>
    </source>
</evidence>
<feature type="compositionally biased region" description="Low complexity" evidence="3">
    <location>
        <begin position="82"/>
        <end position="95"/>
    </location>
</feature>
<organism evidence="5 6">
    <name type="scientific">Eragrostis curvula</name>
    <name type="common">weeping love grass</name>
    <dbReference type="NCBI Taxonomy" id="38414"/>
    <lineage>
        <taxon>Eukaryota</taxon>
        <taxon>Viridiplantae</taxon>
        <taxon>Streptophyta</taxon>
        <taxon>Embryophyta</taxon>
        <taxon>Tracheophyta</taxon>
        <taxon>Spermatophyta</taxon>
        <taxon>Magnoliopsida</taxon>
        <taxon>Liliopsida</taxon>
        <taxon>Poales</taxon>
        <taxon>Poaceae</taxon>
        <taxon>PACMAD clade</taxon>
        <taxon>Chloridoideae</taxon>
        <taxon>Eragrostideae</taxon>
        <taxon>Eragrostidinae</taxon>
        <taxon>Eragrostis</taxon>
    </lineage>
</organism>
<gene>
    <name evidence="5" type="ORF">EJB05_56552</name>
</gene>
<dbReference type="Pfam" id="PF00069">
    <property type="entry name" value="Pkinase"/>
    <property type="match status" value="1"/>
</dbReference>
<feature type="domain" description="Protein kinase" evidence="4">
    <location>
        <begin position="1"/>
        <end position="212"/>
    </location>
</feature>
<dbReference type="GO" id="GO:0004672">
    <property type="term" value="F:protein kinase activity"/>
    <property type="evidence" value="ECO:0007669"/>
    <property type="project" value="InterPro"/>
</dbReference>
<evidence type="ECO:0000313" key="6">
    <source>
        <dbReference type="Proteomes" id="UP000324897"/>
    </source>
</evidence>
<accession>A0A5J9SH45</accession>
<dbReference type="GO" id="GO:0005524">
    <property type="term" value="F:ATP binding"/>
    <property type="evidence" value="ECO:0007669"/>
    <property type="project" value="UniProtKB-KW"/>
</dbReference>
<reference evidence="5 6" key="1">
    <citation type="journal article" date="2019" name="Sci. Rep.">
        <title>A high-quality genome of Eragrostis curvula grass provides insights into Poaceae evolution and supports new strategies to enhance forage quality.</title>
        <authorList>
            <person name="Carballo J."/>
            <person name="Santos B.A.C.M."/>
            <person name="Zappacosta D."/>
            <person name="Garbus I."/>
            <person name="Selva J.P."/>
            <person name="Gallo C.A."/>
            <person name="Diaz A."/>
            <person name="Albertini E."/>
            <person name="Caccamo M."/>
            <person name="Echenique V."/>
        </authorList>
    </citation>
    <scope>NUCLEOTIDE SEQUENCE [LARGE SCALE GENOMIC DNA]</scope>
    <source>
        <strain evidence="6">cv. Victoria</strain>
        <tissue evidence="5">Leaf</tissue>
    </source>
</reference>
<dbReference type="PANTHER" id="PTHR27007">
    <property type="match status" value="1"/>
</dbReference>
<dbReference type="InterPro" id="IPR011009">
    <property type="entry name" value="Kinase-like_dom_sf"/>
</dbReference>
<dbReference type="Proteomes" id="UP000324897">
    <property type="component" value="Unassembled WGS sequence"/>
</dbReference>
<keyword evidence="6" id="KW-1185">Reference proteome</keyword>
<evidence type="ECO:0000259" key="4">
    <source>
        <dbReference type="PROSITE" id="PS50011"/>
    </source>
</evidence>
<dbReference type="SUPFAM" id="SSF56112">
    <property type="entry name" value="Protein kinase-like (PK-like)"/>
    <property type="match status" value="1"/>
</dbReference>
<dbReference type="PROSITE" id="PS50011">
    <property type="entry name" value="PROTEIN_KINASE_DOM"/>
    <property type="match status" value="1"/>
</dbReference>
<dbReference type="Gramene" id="TVT98173">
    <property type="protein sequence ID" value="TVT98173"/>
    <property type="gene ID" value="EJB05_56552"/>
</dbReference>
<dbReference type="AlphaFoldDB" id="A0A5J9SH45"/>
<evidence type="ECO:0000256" key="2">
    <source>
        <dbReference type="ARBA" id="ARBA00022840"/>
    </source>
</evidence>
<name>A0A5J9SH45_9POAL</name>
<dbReference type="Gene3D" id="1.10.510.10">
    <property type="entry name" value="Transferase(Phosphotransferase) domain 1"/>
    <property type="match status" value="1"/>
</dbReference>
<feature type="non-terminal residue" evidence="5">
    <location>
        <position position="1"/>
    </location>
</feature>
<comment type="caution">
    <text evidence="5">The sequence shown here is derived from an EMBL/GenBank/DDBJ whole genome shotgun (WGS) entry which is preliminary data.</text>
</comment>
<proteinExistence type="predicted"/>
<evidence type="ECO:0000256" key="1">
    <source>
        <dbReference type="ARBA" id="ARBA00022741"/>
    </source>
</evidence>
<dbReference type="OrthoDB" id="671821at2759"/>